<dbReference type="GO" id="GO:0009897">
    <property type="term" value="C:external side of plasma membrane"/>
    <property type="evidence" value="ECO:0007669"/>
    <property type="project" value="TreeGrafter"/>
</dbReference>
<dbReference type="Pfam" id="PF06328">
    <property type="entry name" value="Lep_receptor_Ig"/>
    <property type="match status" value="1"/>
</dbReference>
<name>A0A5A9NT85_9TELE</name>
<dbReference type="SUPFAM" id="SSF49265">
    <property type="entry name" value="Fibronectin type III"/>
    <property type="match status" value="3"/>
</dbReference>
<dbReference type="Proteomes" id="UP000324632">
    <property type="component" value="Chromosome 13"/>
</dbReference>
<sequence>MTEFGSLFISLTLLVNFSITSQGLATLRPSVGHGGVYEDLKWTAQLCCQVPWDQSVRSQLAVTSGLSGQCQLINDTKPESSRKSQPLSGKEKRNRYKFLEGLTRKLNVFLGKCLDISCLFEGERANLICNAKSQGAALPGVSPQQLVFEMGLLSNETNHTTQCAGEDTATCSFSLHGNDSIVSLSISLSVNGTTAMSPKMQINTYHLRTPESPVNLHYNVTTEGEVILRWSYTQPDSCEVRYSTNSSINKSLVVKIKGRSWVHLNELNSGVRYMVQVRCQNSFDYWSEWSQPFYFTLDVSYIPIEVFTTPDSNVTLYAVFHNRSWSARKAVWLLNGRVKIPENQYRVINERVSAVTLQATGPGFDSLMCCHPWGEWFKCTIAYAKMYTEGEFSTQLKNNNVKNSKVDTMTCEWNKSAWAEVRFLYRQYKSMCEDVLKMDKNEDAKELFAPVMECPYGAGDHRECTLSNLSLFSCYKIWLEVEGGRGKVRSLPVYVAPIDYVKPSPPSDLEAITLPNKTLNVRWRRPPLPVYDMQYKLRFSALRGMANMHWEVIGPFLEPQAEIFLEESCVQYKVEVRCKRLNGSGLWSNWSKSRSSVVYNRKGRFYGSEKFTLYPVFVDGEGESVQCTGTRGDPAAYMLLMIIVFLSIVLFITIMMSQNHMKKLMWKDIPNPNNCSWAKGMDFGQIETMENLFPHPEGLTACPLLLVSERICEVEIFDKPQTLECGKDNNSVNIERTSTSSPLLGDSSEPLSLEASASATPETSGQSSVMYSAILLSDPPGLLRKQQESLSSSSDEGNFSANNSDISGSFPGGLWDLENPVCSDSGNPRHSSLYNSVEELSETCEYEASESTGGGKNVYYLAVNEKEEEEEDEENDDESESEEAQDEREENEESQLCKGRFVMMADTKPQSGGNNYTSIDSNTTSHSIPLYLPQHRSIEKQSYDTLKDLHRNNGMRK</sequence>
<evidence type="ECO:0000256" key="9">
    <source>
        <dbReference type="SAM" id="Phobius"/>
    </source>
</evidence>
<dbReference type="SMART" id="SM00060">
    <property type="entry name" value="FN3"/>
    <property type="match status" value="3"/>
</dbReference>
<dbReference type="InterPro" id="IPR003961">
    <property type="entry name" value="FN3_dom"/>
</dbReference>
<dbReference type="AlphaFoldDB" id="A0A5A9NT85"/>
<keyword evidence="6 12" id="KW-0675">Receptor</keyword>
<proteinExistence type="predicted"/>
<evidence type="ECO:0000256" key="2">
    <source>
        <dbReference type="ARBA" id="ARBA00022692"/>
    </source>
</evidence>
<evidence type="ECO:0000256" key="7">
    <source>
        <dbReference type="ARBA" id="ARBA00023180"/>
    </source>
</evidence>
<comment type="subcellular location">
    <subcellularLocation>
        <location evidence="1">Membrane</location>
        <topology evidence="1">Single-pass type I membrane protein</topology>
    </subcellularLocation>
</comment>
<evidence type="ECO:0000256" key="1">
    <source>
        <dbReference type="ARBA" id="ARBA00004479"/>
    </source>
</evidence>
<feature type="signal peptide" evidence="10">
    <location>
        <begin position="1"/>
        <end position="25"/>
    </location>
</feature>
<feature type="domain" description="Fibronectin type-III" evidence="11">
    <location>
        <begin position="212"/>
        <end position="300"/>
    </location>
</feature>
<evidence type="ECO:0000313" key="12">
    <source>
        <dbReference type="EMBL" id="KAA0712920.1"/>
    </source>
</evidence>
<evidence type="ECO:0000256" key="5">
    <source>
        <dbReference type="ARBA" id="ARBA00023136"/>
    </source>
</evidence>
<dbReference type="PANTHER" id="PTHR23037:SF44">
    <property type="entry name" value="LEPTIN RECEPTOR"/>
    <property type="match status" value="1"/>
</dbReference>
<feature type="chain" id="PRO_5023058940" evidence="10">
    <location>
        <begin position="26"/>
        <end position="957"/>
    </location>
</feature>
<dbReference type="GO" id="GO:0004896">
    <property type="term" value="F:cytokine receptor activity"/>
    <property type="evidence" value="ECO:0007669"/>
    <property type="project" value="TreeGrafter"/>
</dbReference>
<dbReference type="EMBL" id="SOYY01000013">
    <property type="protein sequence ID" value="KAA0712920.1"/>
    <property type="molecule type" value="Genomic_DNA"/>
</dbReference>
<comment type="caution">
    <text evidence="12">The sequence shown here is derived from an EMBL/GenBank/DDBJ whole genome shotgun (WGS) entry which is preliminary data.</text>
</comment>
<feature type="transmembrane region" description="Helical" evidence="9">
    <location>
        <begin position="635"/>
        <end position="657"/>
    </location>
</feature>
<dbReference type="InterPro" id="IPR036116">
    <property type="entry name" value="FN3_sf"/>
</dbReference>
<dbReference type="Pfam" id="PF18589">
    <property type="entry name" value="ObR_Ig"/>
    <property type="match status" value="1"/>
</dbReference>
<evidence type="ECO:0000256" key="3">
    <source>
        <dbReference type="ARBA" id="ARBA00022729"/>
    </source>
</evidence>
<keyword evidence="2 9" id="KW-0812">Transmembrane</keyword>
<organism evidence="12 13">
    <name type="scientific">Triplophysa tibetana</name>
    <dbReference type="NCBI Taxonomy" id="1572043"/>
    <lineage>
        <taxon>Eukaryota</taxon>
        <taxon>Metazoa</taxon>
        <taxon>Chordata</taxon>
        <taxon>Craniata</taxon>
        <taxon>Vertebrata</taxon>
        <taxon>Euteleostomi</taxon>
        <taxon>Actinopterygii</taxon>
        <taxon>Neopterygii</taxon>
        <taxon>Teleostei</taxon>
        <taxon>Ostariophysi</taxon>
        <taxon>Cypriniformes</taxon>
        <taxon>Nemacheilidae</taxon>
        <taxon>Triplophysa</taxon>
    </lineage>
</organism>
<evidence type="ECO:0000256" key="8">
    <source>
        <dbReference type="SAM" id="MobiDB-lite"/>
    </source>
</evidence>
<feature type="region of interest" description="Disordered" evidence="8">
    <location>
        <begin position="727"/>
        <end position="765"/>
    </location>
</feature>
<dbReference type="PROSITE" id="PS50853">
    <property type="entry name" value="FN3"/>
    <property type="match status" value="2"/>
</dbReference>
<feature type="domain" description="Fibronectin type-III" evidence="11">
    <location>
        <begin position="505"/>
        <end position="598"/>
    </location>
</feature>
<accession>A0A5A9NT85</accession>
<keyword evidence="7" id="KW-0325">Glycoprotein</keyword>
<protein>
    <submittedName>
        <fullName evidence="12">Leptin receptor</fullName>
    </submittedName>
</protein>
<dbReference type="InterPro" id="IPR010457">
    <property type="entry name" value="IgC2-like_lig-bd"/>
</dbReference>
<evidence type="ECO:0000259" key="11">
    <source>
        <dbReference type="PROSITE" id="PS50853"/>
    </source>
</evidence>
<gene>
    <name evidence="12" type="ORF">E1301_Tti005077</name>
</gene>
<evidence type="ECO:0000256" key="4">
    <source>
        <dbReference type="ARBA" id="ARBA00022989"/>
    </source>
</evidence>
<reference evidence="12 13" key="1">
    <citation type="journal article" date="2019" name="Mol. Ecol. Resour.">
        <title>Chromosome-level genome assembly of Triplophysa tibetana, a fish adapted to the harsh high-altitude environment of the Tibetan Plateau.</title>
        <authorList>
            <person name="Yang X."/>
            <person name="Liu H."/>
            <person name="Ma Z."/>
            <person name="Zou Y."/>
            <person name="Zou M."/>
            <person name="Mao Y."/>
            <person name="Li X."/>
            <person name="Wang H."/>
            <person name="Chen T."/>
            <person name="Wang W."/>
            <person name="Yang R."/>
        </authorList>
    </citation>
    <scope>NUCLEOTIDE SEQUENCE [LARGE SCALE GENOMIC DNA]</scope>
    <source>
        <strain evidence="12">TTIB1903HZAU</strain>
        <tissue evidence="12">Muscle</tissue>
    </source>
</reference>
<dbReference type="CDD" id="cd00063">
    <property type="entry name" value="FN3"/>
    <property type="match status" value="2"/>
</dbReference>
<keyword evidence="3 10" id="KW-0732">Signal</keyword>
<dbReference type="InterPro" id="IPR041182">
    <property type="entry name" value="LEP-R_IGD"/>
</dbReference>
<dbReference type="Gene3D" id="2.60.40.10">
    <property type="entry name" value="Immunoglobulins"/>
    <property type="match status" value="4"/>
</dbReference>
<feature type="compositionally biased region" description="Basic and acidic residues" evidence="8">
    <location>
        <begin position="936"/>
        <end position="951"/>
    </location>
</feature>
<feature type="compositionally biased region" description="Polar residues" evidence="8">
    <location>
        <begin position="788"/>
        <end position="805"/>
    </location>
</feature>
<evidence type="ECO:0000256" key="6">
    <source>
        <dbReference type="ARBA" id="ARBA00023170"/>
    </source>
</evidence>
<keyword evidence="13" id="KW-1185">Reference proteome</keyword>
<feature type="compositionally biased region" description="Polar residues" evidence="8">
    <location>
        <begin position="728"/>
        <end position="742"/>
    </location>
</feature>
<keyword evidence="4 9" id="KW-1133">Transmembrane helix</keyword>
<dbReference type="InterPro" id="IPR013783">
    <property type="entry name" value="Ig-like_fold"/>
</dbReference>
<feature type="region of interest" description="Disordered" evidence="8">
    <location>
        <begin position="783"/>
        <end position="805"/>
    </location>
</feature>
<feature type="compositionally biased region" description="Low complexity" evidence="8">
    <location>
        <begin position="747"/>
        <end position="764"/>
    </location>
</feature>
<evidence type="ECO:0000313" key="13">
    <source>
        <dbReference type="Proteomes" id="UP000324632"/>
    </source>
</evidence>
<feature type="region of interest" description="Disordered" evidence="8">
    <location>
        <begin position="866"/>
        <end position="957"/>
    </location>
</feature>
<evidence type="ECO:0000256" key="10">
    <source>
        <dbReference type="SAM" id="SignalP"/>
    </source>
</evidence>
<feature type="compositionally biased region" description="Acidic residues" evidence="8">
    <location>
        <begin position="866"/>
        <end position="893"/>
    </location>
</feature>
<keyword evidence="5 9" id="KW-0472">Membrane</keyword>
<feature type="compositionally biased region" description="Polar residues" evidence="8">
    <location>
        <begin position="908"/>
        <end position="927"/>
    </location>
</feature>
<dbReference type="PANTHER" id="PTHR23037">
    <property type="entry name" value="CYTOKINE RECEPTOR"/>
    <property type="match status" value="1"/>
</dbReference>